<feature type="compositionally biased region" description="Acidic residues" evidence="6">
    <location>
        <begin position="352"/>
        <end position="364"/>
    </location>
</feature>
<dbReference type="SUPFAM" id="SSF52402">
    <property type="entry name" value="Adenine nucleotide alpha hydrolases-like"/>
    <property type="match status" value="1"/>
</dbReference>
<dbReference type="Pfam" id="PF00069">
    <property type="entry name" value="Pkinase"/>
    <property type="match status" value="1"/>
</dbReference>
<accession>A0A2K1LBS9</accession>
<keyword evidence="1" id="KW-0808">Transferase</keyword>
<dbReference type="InterPro" id="IPR011009">
    <property type="entry name" value="Kinase-like_dom_sf"/>
</dbReference>
<dbReference type="OrthoDB" id="654677at2759"/>
<dbReference type="InterPro" id="IPR008271">
    <property type="entry name" value="Ser/Thr_kinase_AS"/>
</dbReference>
<dbReference type="FunFam" id="3.30.200.20:FF:000268">
    <property type="entry name" value="probable receptor-like serine/threonine-protein kinase At5g57670"/>
    <property type="match status" value="1"/>
</dbReference>
<reference evidence="8 10" key="1">
    <citation type="journal article" date="2008" name="Science">
        <title>The Physcomitrella genome reveals evolutionary insights into the conquest of land by plants.</title>
        <authorList>
            <person name="Rensing S."/>
            <person name="Lang D."/>
            <person name="Zimmer A."/>
            <person name="Terry A."/>
            <person name="Salamov A."/>
            <person name="Shapiro H."/>
            <person name="Nishiyama T."/>
            <person name="Perroud P.-F."/>
            <person name="Lindquist E."/>
            <person name="Kamisugi Y."/>
            <person name="Tanahashi T."/>
            <person name="Sakakibara K."/>
            <person name="Fujita T."/>
            <person name="Oishi K."/>
            <person name="Shin-I T."/>
            <person name="Kuroki Y."/>
            <person name="Toyoda A."/>
            <person name="Suzuki Y."/>
            <person name="Hashimoto A."/>
            <person name="Yamaguchi K."/>
            <person name="Sugano A."/>
            <person name="Kohara Y."/>
            <person name="Fujiyama A."/>
            <person name="Anterola A."/>
            <person name="Aoki S."/>
            <person name="Ashton N."/>
            <person name="Barbazuk W.B."/>
            <person name="Barker E."/>
            <person name="Bennetzen J."/>
            <person name="Bezanilla M."/>
            <person name="Blankenship R."/>
            <person name="Cho S.H."/>
            <person name="Dutcher S."/>
            <person name="Estelle M."/>
            <person name="Fawcett J.A."/>
            <person name="Gundlach H."/>
            <person name="Hanada K."/>
            <person name="Heyl A."/>
            <person name="Hicks K.A."/>
            <person name="Hugh J."/>
            <person name="Lohr M."/>
            <person name="Mayer K."/>
            <person name="Melkozernov A."/>
            <person name="Murata T."/>
            <person name="Nelson D."/>
            <person name="Pils B."/>
            <person name="Prigge M."/>
            <person name="Reiss B."/>
            <person name="Renner T."/>
            <person name="Rombauts S."/>
            <person name="Rushton P."/>
            <person name="Sanderfoot A."/>
            <person name="Schween G."/>
            <person name="Shiu S.-H."/>
            <person name="Stueber K."/>
            <person name="Theodoulou F.L."/>
            <person name="Tu H."/>
            <person name="Van de Peer Y."/>
            <person name="Verrier P.J."/>
            <person name="Waters E."/>
            <person name="Wood A."/>
            <person name="Yang L."/>
            <person name="Cove D."/>
            <person name="Cuming A."/>
            <person name="Hasebe M."/>
            <person name="Lucas S."/>
            <person name="Mishler D.B."/>
            <person name="Reski R."/>
            <person name="Grigoriev I."/>
            <person name="Quatrano R.S."/>
            <person name="Boore J.L."/>
        </authorList>
    </citation>
    <scope>NUCLEOTIDE SEQUENCE [LARGE SCALE GENOMIC DNA]</scope>
    <source>
        <strain evidence="9 10">cv. Gransden 2004</strain>
    </source>
</reference>
<dbReference type="InterPro" id="IPR017441">
    <property type="entry name" value="Protein_kinase_ATP_BS"/>
</dbReference>
<sequence>MDTKDVMDGGIHHHRMKCEIGEREKVNGVLRQCEEHDGDGKKTKKRKKALAGERRIVVGMKLAAAYREVLTWTIVKVAHPGDLVIALHVAPFPSQSGSRGDNVWADQQQLTSALHTILAVYEGLCNLKQIKLQLEIVNGIKVRKTLVEEVRNYEAYKLILGTTRQHAAGWSASLGKYCTKRLPSTCSVVVFDQWKIMFERRGTRIATSGPSMMKILRQSVKSIGKSRKESIATSRFDDDGTVSTHSTTTTATGTKDANSRECDDRVTVNDSDCASSSSSTMLHEDPVGSRSKSRSASPISVLPPNRLESALSNFEAFRLSYSKRRLEGSISKRTSSLRVEKQNLQQLCGGEGEGDEDDSIEELDPYPTGAYNSDNESRCSAPVLTEKIVEQAITSSETNETTPRTWPLAHHSLSGDEISNSVSSSETVTISEIEEPIQRGWPLMHRSIRRESLNLSFGPTLDRSMSVVNWALQLPERRGKCTDRGCVTKEHWKGVNYSTYMQSGSEDRFYTAQVRFSLSLPHIRTPTMGRFEPDRLVSLTFQINQLCRGRPRVFTYEEIDAATSSFSSSNLIGIGGGSQVFRGQTSEGRLVAVKLLNQGRPQAQEELLNDIAINSSLKHRHIVALLGYSVDERHLILVYEFLPNGNLDDHLHGGKDSAVIPWEVRHKIAIGIARALDYLHDGCPRPVVHRDVKASNILLTSTFDAQLSDFGLAKWAPTDIPFIRCNDVVGTFGYLAPEYFMYGRVNEKTDVYSFGVVLLELLTGRQSIDTTRPKGKENLVLWARPLLEEKNIDILADPRLSGEFDVDEFISMMLSSALCISHSAHRRPQMSKILKILSGEGENLGYWPRRELTNNSIDMDEAGNNLVDGAANFGATDIQTHLALAMLGVDDGIDDESSLHDHDPSGTLAPHSSAYLEEYLKGRYSRSTSFNI</sequence>
<keyword evidence="2 5" id="KW-0547">Nucleotide-binding</keyword>
<dbReference type="FunCoup" id="A0A2K1LBS9">
    <property type="interactions" value="2017"/>
</dbReference>
<proteinExistence type="predicted"/>
<evidence type="ECO:0000259" key="7">
    <source>
        <dbReference type="PROSITE" id="PS50011"/>
    </source>
</evidence>
<dbReference type="GO" id="GO:0007165">
    <property type="term" value="P:signal transduction"/>
    <property type="evidence" value="ECO:0000318"/>
    <property type="project" value="GO_Central"/>
</dbReference>
<dbReference type="Gene3D" id="1.10.510.10">
    <property type="entry name" value="Transferase(Phosphotransferase) domain 1"/>
    <property type="match status" value="1"/>
</dbReference>
<dbReference type="AlphaFoldDB" id="A0A2K1LBS9"/>
<dbReference type="Gene3D" id="3.30.200.20">
    <property type="entry name" value="Phosphorylase Kinase, domain 1"/>
    <property type="match status" value="1"/>
</dbReference>
<dbReference type="EnsemblPlants" id="Pp3c1_41480V3.1">
    <property type="protein sequence ID" value="Pp3c1_41480V3.1"/>
    <property type="gene ID" value="Pp3c1_41480"/>
</dbReference>
<feature type="compositionally biased region" description="Low complexity" evidence="6">
    <location>
        <begin position="241"/>
        <end position="256"/>
    </location>
</feature>
<dbReference type="GeneID" id="112279949"/>
<dbReference type="PROSITE" id="PS50011">
    <property type="entry name" value="PROTEIN_KINASE_DOM"/>
    <property type="match status" value="1"/>
</dbReference>
<dbReference type="PROSITE" id="PS00108">
    <property type="entry name" value="PROTEIN_KINASE_ST"/>
    <property type="match status" value="1"/>
</dbReference>
<protein>
    <recommendedName>
        <fullName evidence="7">Protein kinase domain-containing protein</fullName>
    </recommendedName>
</protein>
<evidence type="ECO:0000256" key="1">
    <source>
        <dbReference type="ARBA" id="ARBA00022679"/>
    </source>
</evidence>
<feature type="region of interest" description="Disordered" evidence="6">
    <location>
        <begin position="234"/>
        <end position="301"/>
    </location>
</feature>
<dbReference type="GO" id="GO:0004672">
    <property type="term" value="F:protein kinase activity"/>
    <property type="evidence" value="ECO:0000318"/>
    <property type="project" value="GO_Central"/>
</dbReference>
<feature type="region of interest" description="Disordered" evidence="6">
    <location>
        <begin position="348"/>
        <end position="378"/>
    </location>
</feature>
<dbReference type="STRING" id="3218.A0A2K1LBS9"/>
<feature type="domain" description="Protein kinase" evidence="7">
    <location>
        <begin position="566"/>
        <end position="844"/>
    </location>
</feature>
<dbReference type="FunFam" id="1.10.510.10:FF:000284">
    <property type="entry name" value="Putative receptor-like serine/threonine-protein kinase"/>
    <property type="match status" value="1"/>
</dbReference>
<dbReference type="GO" id="GO:0005886">
    <property type="term" value="C:plasma membrane"/>
    <property type="evidence" value="ECO:0000318"/>
    <property type="project" value="GO_Central"/>
</dbReference>
<dbReference type="Gene3D" id="3.40.50.620">
    <property type="entry name" value="HUPs"/>
    <property type="match status" value="1"/>
</dbReference>
<reference evidence="8 10" key="2">
    <citation type="journal article" date="2018" name="Plant J.">
        <title>The Physcomitrella patens chromosome-scale assembly reveals moss genome structure and evolution.</title>
        <authorList>
            <person name="Lang D."/>
            <person name="Ullrich K.K."/>
            <person name="Murat F."/>
            <person name="Fuchs J."/>
            <person name="Jenkins J."/>
            <person name="Haas F.B."/>
            <person name="Piednoel M."/>
            <person name="Gundlach H."/>
            <person name="Van Bel M."/>
            <person name="Meyberg R."/>
            <person name="Vives C."/>
            <person name="Morata J."/>
            <person name="Symeonidi A."/>
            <person name="Hiss M."/>
            <person name="Muchero W."/>
            <person name="Kamisugi Y."/>
            <person name="Saleh O."/>
            <person name="Blanc G."/>
            <person name="Decker E.L."/>
            <person name="van Gessel N."/>
            <person name="Grimwood J."/>
            <person name="Hayes R.D."/>
            <person name="Graham S.W."/>
            <person name="Gunter L.E."/>
            <person name="McDaniel S.F."/>
            <person name="Hoernstein S.N.W."/>
            <person name="Larsson A."/>
            <person name="Li F.W."/>
            <person name="Perroud P.F."/>
            <person name="Phillips J."/>
            <person name="Ranjan P."/>
            <person name="Rokshar D.S."/>
            <person name="Rothfels C.J."/>
            <person name="Schneider L."/>
            <person name="Shu S."/>
            <person name="Stevenson D.W."/>
            <person name="Thummler F."/>
            <person name="Tillich M."/>
            <person name="Villarreal Aguilar J.C."/>
            <person name="Widiez T."/>
            <person name="Wong G.K."/>
            <person name="Wymore A."/>
            <person name="Zhang Y."/>
            <person name="Zimmer A.D."/>
            <person name="Quatrano R.S."/>
            <person name="Mayer K.F.X."/>
            <person name="Goodstein D."/>
            <person name="Casacuberta J.M."/>
            <person name="Vandepoele K."/>
            <person name="Reski R."/>
            <person name="Cuming A.C."/>
            <person name="Tuskan G.A."/>
            <person name="Maumus F."/>
            <person name="Salse J."/>
            <person name="Schmutz J."/>
            <person name="Rensing S.A."/>
        </authorList>
    </citation>
    <scope>NUCLEOTIDE SEQUENCE [LARGE SCALE GENOMIC DNA]</scope>
    <source>
        <strain evidence="9 10">cv. Gransden 2004</strain>
    </source>
</reference>
<dbReference type="Gramene" id="Pp3c1_41480V3.1">
    <property type="protein sequence ID" value="Pp3c1_41480V3.1"/>
    <property type="gene ID" value="Pp3c1_41480"/>
</dbReference>
<evidence type="ECO:0000256" key="5">
    <source>
        <dbReference type="PROSITE-ProRule" id="PRU10141"/>
    </source>
</evidence>
<dbReference type="InterPro" id="IPR000719">
    <property type="entry name" value="Prot_kinase_dom"/>
</dbReference>
<dbReference type="Gramene" id="Pp3c1_41480V3.2">
    <property type="protein sequence ID" value="Pp3c1_41480V3.2"/>
    <property type="gene ID" value="Pp3c1_41480"/>
</dbReference>
<dbReference type="InterPro" id="IPR046958">
    <property type="entry name" value="RBK1/2/STUNTED"/>
</dbReference>
<dbReference type="GO" id="GO:0005524">
    <property type="term" value="F:ATP binding"/>
    <property type="evidence" value="ECO:0007669"/>
    <property type="project" value="UniProtKB-UniRule"/>
</dbReference>
<feature type="compositionally biased region" description="Basic and acidic residues" evidence="6">
    <location>
        <begin position="257"/>
        <end position="267"/>
    </location>
</feature>
<evidence type="ECO:0000256" key="2">
    <source>
        <dbReference type="ARBA" id="ARBA00022741"/>
    </source>
</evidence>
<dbReference type="EnsemblPlants" id="Pp3c1_41480V3.2">
    <property type="protein sequence ID" value="Pp3c1_41480V3.2"/>
    <property type="gene ID" value="Pp3c1_41480"/>
</dbReference>
<evidence type="ECO:0000313" key="9">
    <source>
        <dbReference type="EnsemblPlants" id="Pp3c1_41480V3.1"/>
    </source>
</evidence>
<keyword evidence="4 5" id="KW-0067">ATP-binding</keyword>
<dbReference type="SMART" id="SM00220">
    <property type="entry name" value="S_TKc"/>
    <property type="match status" value="1"/>
</dbReference>
<evidence type="ECO:0000256" key="6">
    <source>
        <dbReference type="SAM" id="MobiDB-lite"/>
    </source>
</evidence>
<dbReference type="KEGG" id="ppp:112279949"/>
<keyword evidence="3" id="KW-0418">Kinase</keyword>
<dbReference type="Proteomes" id="UP000006727">
    <property type="component" value="Chromosome 1"/>
</dbReference>
<dbReference type="EMBL" id="ABEU02000001">
    <property type="protein sequence ID" value="PNR63486.1"/>
    <property type="molecule type" value="Genomic_DNA"/>
</dbReference>
<reference evidence="9" key="3">
    <citation type="submission" date="2020-12" db="UniProtKB">
        <authorList>
            <consortium name="EnsemblPlants"/>
        </authorList>
    </citation>
    <scope>IDENTIFICATION</scope>
</reference>
<dbReference type="PaxDb" id="3218-PP1S111_81V6.1"/>
<keyword evidence="10" id="KW-1185">Reference proteome</keyword>
<evidence type="ECO:0000313" key="8">
    <source>
        <dbReference type="EMBL" id="PNR63486.1"/>
    </source>
</evidence>
<dbReference type="PROSITE" id="PS00107">
    <property type="entry name" value="PROTEIN_KINASE_ATP"/>
    <property type="match status" value="1"/>
</dbReference>
<feature type="binding site" evidence="5">
    <location>
        <position position="594"/>
    </location>
    <ligand>
        <name>ATP</name>
        <dbReference type="ChEBI" id="CHEBI:30616"/>
    </ligand>
</feature>
<evidence type="ECO:0000256" key="3">
    <source>
        <dbReference type="ARBA" id="ARBA00022777"/>
    </source>
</evidence>
<name>A0A2K1LBS9_PHYPA</name>
<dbReference type="SUPFAM" id="SSF56112">
    <property type="entry name" value="Protein kinase-like (PK-like)"/>
    <property type="match status" value="1"/>
</dbReference>
<dbReference type="PANTHER" id="PTHR47987:SF11">
    <property type="entry name" value="RECEPTOR-LIKE CYTOSOLIC SERINE_THREONINE-PROTEIN KINASE RBK1 ISOFORM X1"/>
    <property type="match status" value="1"/>
</dbReference>
<evidence type="ECO:0000256" key="4">
    <source>
        <dbReference type="ARBA" id="ARBA00022840"/>
    </source>
</evidence>
<evidence type="ECO:0000313" key="10">
    <source>
        <dbReference type="Proteomes" id="UP000006727"/>
    </source>
</evidence>
<dbReference type="PANTHER" id="PTHR47987">
    <property type="entry name" value="OS08G0249100 PROTEIN"/>
    <property type="match status" value="1"/>
</dbReference>
<organism evidence="8">
    <name type="scientific">Physcomitrium patens</name>
    <name type="common">Spreading-leaved earth moss</name>
    <name type="synonym">Physcomitrella patens</name>
    <dbReference type="NCBI Taxonomy" id="3218"/>
    <lineage>
        <taxon>Eukaryota</taxon>
        <taxon>Viridiplantae</taxon>
        <taxon>Streptophyta</taxon>
        <taxon>Embryophyta</taxon>
        <taxon>Bryophyta</taxon>
        <taxon>Bryophytina</taxon>
        <taxon>Bryopsida</taxon>
        <taxon>Funariidae</taxon>
        <taxon>Funariales</taxon>
        <taxon>Funariaceae</taxon>
        <taxon>Physcomitrium</taxon>
    </lineage>
</organism>
<dbReference type="RefSeq" id="XP_024370536.1">
    <property type="nucleotide sequence ID" value="XM_024514768.2"/>
</dbReference>
<gene>
    <name evidence="9" type="primary">LOC112279949</name>
    <name evidence="8" type="ORF">PHYPA_001912</name>
</gene>
<dbReference type="InterPro" id="IPR014729">
    <property type="entry name" value="Rossmann-like_a/b/a_fold"/>
</dbReference>